<keyword evidence="6" id="KW-0695">RNA-directed DNA polymerase</keyword>
<dbReference type="PANTHER" id="PTHR34072:SF57">
    <property type="entry name" value="RNA-DIRECTED DNA POLYMERASE"/>
    <property type="match status" value="1"/>
</dbReference>
<dbReference type="GO" id="GO:0004519">
    <property type="term" value="F:endonuclease activity"/>
    <property type="evidence" value="ECO:0007669"/>
    <property type="project" value="UniProtKB-KW"/>
</dbReference>
<keyword evidence="1" id="KW-0808">Transferase</keyword>
<evidence type="ECO:0000259" key="7">
    <source>
        <dbReference type="Pfam" id="PF17917"/>
    </source>
</evidence>
<feature type="domain" description="Reverse transcriptase RNase H-like" evidence="7">
    <location>
        <begin position="268"/>
        <end position="356"/>
    </location>
</feature>
<dbReference type="InterPro" id="IPR041373">
    <property type="entry name" value="RT_RNaseH"/>
</dbReference>
<dbReference type="Gene3D" id="3.10.10.10">
    <property type="entry name" value="HIV Type 1 Reverse Transcriptase, subunit A, domain 1"/>
    <property type="match status" value="1"/>
</dbReference>
<dbReference type="InterPro" id="IPR043502">
    <property type="entry name" value="DNA/RNA_pol_sf"/>
</dbReference>
<keyword evidence="4" id="KW-0255">Endonuclease</keyword>
<dbReference type="PANTHER" id="PTHR34072">
    <property type="entry name" value="ENZYMATIC POLYPROTEIN-RELATED"/>
    <property type="match status" value="1"/>
</dbReference>
<evidence type="ECO:0000256" key="4">
    <source>
        <dbReference type="ARBA" id="ARBA00022759"/>
    </source>
</evidence>
<evidence type="ECO:0000256" key="6">
    <source>
        <dbReference type="ARBA" id="ARBA00022918"/>
    </source>
</evidence>
<dbReference type="FunFam" id="3.10.20.370:FF:000001">
    <property type="entry name" value="Retrovirus-related Pol polyprotein from transposon 17.6-like protein"/>
    <property type="match status" value="1"/>
</dbReference>
<keyword evidence="3" id="KW-0540">Nuclease</keyword>
<organism evidence="8 9">
    <name type="scientific">Mucuna pruriens</name>
    <name type="common">Velvet bean</name>
    <name type="synonym">Dolichos pruriens</name>
    <dbReference type="NCBI Taxonomy" id="157652"/>
    <lineage>
        <taxon>Eukaryota</taxon>
        <taxon>Viridiplantae</taxon>
        <taxon>Streptophyta</taxon>
        <taxon>Embryophyta</taxon>
        <taxon>Tracheophyta</taxon>
        <taxon>Spermatophyta</taxon>
        <taxon>Magnoliopsida</taxon>
        <taxon>eudicotyledons</taxon>
        <taxon>Gunneridae</taxon>
        <taxon>Pentapetalae</taxon>
        <taxon>rosids</taxon>
        <taxon>fabids</taxon>
        <taxon>Fabales</taxon>
        <taxon>Fabaceae</taxon>
        <taxon>Papilionoideae</taxon>
        <taxon>50 kb inversion clade</taxon>
        <taxon>NPAAA clade</taxon>
        <taxon>indigoferoid/millettioid clade</taxon>
        <taxon>Phaseoleae</taxon>
        <taxon>Mucuna</taxon>
    </lineage>
</organism>
<keyword evidence="9" id="KW-1185">Reference proteome</keyword>
<evidence type="ECO:0000256" key="5">
    <source>
        <dbReference type="ARBA" id="ARBA00022801"/>
    </source>
</evidence>
<dbReference type="Proteomes" id="UP000257109">
    <property type="component" value="Unassembled WGS sequence"/>
</dbReference>
<dbReference type="GO" id="GO:0003964">
    <property type="term" value="F:RNA-directed DNA polymerase activity"/>
    <property type="evidence" value="ECO:0007669"/>
    <property type="project" value="UniProtKB-KW"/>
</dbReference>
<evidence type="ECO:0000313" key="9">
    <source>
        <dbReference type="Proteomes" id="UP000257109"/>
    </source>
</evidence>
<evidence type="ECO:0000313" key="8">
    <source>
        <dbReference type="EMBL" id="RDX73503.1"/>
    </source>
</evidence>
<keyword evidence="5" id="KW-0378">Hydrolase</keyword>
<evidence type="ECO:0000256" key="3">
    <source>
        <dbReference type="ARBA" id="ARBA00022722"/>
    </source>
</evidence>
<evidence type="ECO:0000256" key="2">
    <source>
        <dbReference type="ARBA" id="ARBA00022695"/>
    </source>
</evidence>
<accession>A0A371F5R5</accession>
<comment type="caution">
    <text evidence="8">The sequence shown here is derived from an EMBL/GenBank/DDBJ whole genome shotgun (WGS) entry which is preliminary data.</text>
</comment>
<dbReference type="GO" id="GO:0016787">
    <property type="term" value="F:hydrolase activity"/>
    <property type="evidence" value="ECO:0007669"/>
    <property type="project" value="UniProtKB-KW"/>
</dbReference>
<feature type="non-terminal residue" evidence="8">
    <location>
        <position position="1"/>
    </location>
</feature>
<dbReference type="EMBL" id="QJKJ01010499">
    <property type="protein sequence ID" value="RDX73503.1"/>
    <property type="molecule type" value="Genomic_DNA"/>
</dbReference>
<sequence length="423" mass="48469">MFIAEYDSAIKGRDWVKAEGNSIKEIKVGSDMSIHLRVESNMDSEGRKLAKADAISDNKVRNLVPSRPDFIVKSKAKSDSNNKTEVEYISANLSQKKSKAEIRSAHLVQNLNQVGQPNPKQVVYTSSPPSPPVELKLLPSHLMYAYLDNDQQFPKIIANNLHWEEEQKLLHVLRQHKKAIGWKLLDLLRINLSICMHRILMEEEARPIRQQERRLNPTILDVVKKEMTKLLAAKTIYPISDSECVSLVQVVPKKSMMTVMKNQYDELEYPFELKCDASNSALGAILGQRAVVDKQAHVIAYAFRTMDPTQLNYTKIKKELLEIVFSLDKFRPFLLGPKIIVFFDHAALRFLLKKPEFPLGASRLYKEKLKSDAKYYIWDDPYLWRLCNEQVIRRCITGSEINLVLQFCHVAFGGGHYGSTRIA</sequence>
<keyword evidence="2" id="KW-0548">Nucleotidyltransferase</keyword>
<protein>
    <submittedName>
        <fullName evidence="8">Retrovirus-related Pol polyprotein</fullName>
    </submittedName>
</protein>
<evidence type="ECO:0000256" key="1">
    <source>
        <dbReference type="ARBA" id="ARBA00022679"/>
    </source>
</evidence>
<gene>
    <name evidence="8" type="primary">pol</name>
    <name evidence="8" type="ORF">CR513_46877</name>
</gene>
<dbReference type="CDD" id="cd09274">
    <property type="entry name" value="RNase_HI_RT_Ty3"/>
    <property type="match status" value="1"/>
</dbReference>
<dbReference type="AlphaFoldDB" id="A0A371F5R5"/>
<dbReference type="SUPFAM" id="SSF56672">
    <property type="entry name" value="DNA/RNA polymerases"/>
    <property type="match status" value="1"/>
</dbReference>
<reference evidence="8" key="1">
    <citation type="submission" date="2018-05" db="EMBL/GenBank/DDBJ databases">
        <title>Draft genome of Mucuna pruriens seed.</title>
        <authorList>
            <person name="Nnadi N.E."/>
            <person name="Vos R."/>
            <person name="Hasami M.H."/>
            <person name="Devisetty U.K."/>
            <person name="Aguiy J.C."/>
        </authorList>
    </citation>
    <scope>NUCLEOTIDE SEQUENCE [LARGE SCALE GENOMIC DNA]</scope>
    <source>
        <strain evidence="8">JCA_2017</strain>
    </source>
</reference>
<dbReference type="Gene3D" id="3.10.20.370">
    <property type="match status" value="1"/>
</dbReference>
<name>A0A371F5R5_MUCPR</name>
<dbReference type="Pfam" id="PF17917">
    <property type="entry name" value="RT_RNaseH"/>
    <property type="match status" value="1"/>
</dbReference>
<proteinExistence type="predicted"/>